<feature type="chain" id="PRO_5030653248" evidence="1">
    <location>
        <begin position="28"/>
        <end position="697"/>
    </location>
</feature>
<dbReference type="PROSITE" id="PS51257">
    <property type="entry name" value="PROKAR_LIPOPROTEIN"/>
    <property type="match status" value="1"/>
</dbReference>
<name>A0A7X2N3X6_9FIRM</name>
<dbReference type="RefSeq" id="WP_154460088.1">
    <property type="nucleotide sequence ID" value="NZ_VUMM01000008.1"/>
</dbReference>
<proteinExistence type="predicted"/>
<dbReference type="Pfam" id="PF11369">
    <property type="entry name" value="DUF3160"/>
    <property type="match status" value="1"/>
</dbReference>
<evidence type="ECO:0000256" key="1">
    <source>
        <dbReference type="SAM" id="SignalP"/>
    </source>
</evidence>
<evidence type="ECO:0000313" key="3">
    <source>
        <dbReference type="Proteomes" id="UP000470082"/>
    </source>
</evidence>
<organism evidence="2 3">
    <name type="scientific">Floccifex porci</name>
    <dbReference type="NCBI Taxonomy" id="2606629"/>
    <lineage>
        <taxon>Bacteria</taxon>
        <taxon>Bacillati</taxon>
        <taxon>Bacillota</taxon>
        <taxon>Erysipelotrichia</taxon>
        <taxon>Erysipelotrichales</taxon>
        <taxon>Erysipelotrichaceae</taxon>
        <taxon>Floccifex</taxon>
    </lineage>
</organism>
<dbReference type="AlphaFoldDB" id="A0A7X2N3X6"/>
<keyword evidence="3" id="KW-1185">Reference proteome</keyword>
<feature type="signal peptide" evidence="1">
    <location>
        <begin position="1"/>
        <end position="27"/>
    </location>
</feature>
<keyword evidence="1" id="KW-0732">Signal</keyword>
<dbReference type="EMBL" id="VUMM01000008">
    <property type="protein sequence ID" value="MSS01553.1"/>
    <property type="molecule type" value="Genomic_DNA"/>
</dbReference>
<protein>
    <submittedName>
        <fullName evidence="2">DUF3160 domain-containing protein</fullName>
    </submittedName>
</protein>
<dbReference type="InterPro" id="IPR022601">
    <property type="entry name" value="DUF3160"/>
</dbReference>
<reference evidence="2 3" key="1">
    <citation type="submission" date="2019-08" db="EMBL/GenBank/DDBJ databases">
        <title>In-depth cultivation of the pig gut microbiome towards novel bacterial diversity and tailored functional studies.</title>
        <authorList>
            <person name="Wylensek D."/>
            <person name="Hitch T.C.A."/>
            <person name="Clavel T."/>
        </authorList>
    </citation>
    <scope>NUCLEOTIDE SEQUENCE [LARGE SCALE GENOMIC DNA]</scope>
    <source>
        <strain evidence="2 3">LKV-178-WT-2G</strain>
    </source>
</reference>
<accession>A0A7X2N3X6</accession>
<gene>
    <name evidence="2" type="ORF">FYJ50_05485</name>
</gene>
<evidence type="ECO:0000313" key="2">
    <source>
        <dbReference type="EMBL" id="MSS01553.1"/>
    </source>
</evidence>
<sequence length="697" mass="79766">MKTKKIISMVLALSLMTGCSGKGSSQAQTTSMTRPMLLENISEEYDYKTLVDDDYKLEADLSNAINGKNYNYMSEEWKSALSENYFVVTKAYNDEFFDLYESNRYAYIPNFVTTDSLLHTFHLYYAYLQKGLETSTLYQNIAEFSMNMYEASLKQYDELKGSEWESAASRNVDYYAVALALTGNAPAEISQRAYEEVNLINEASGVFLSPIFTTDEYEYMQDYSQFTVRGYYTESQILQQYFKAMMWYGQMTFVQSDDDLNRSALLSMLSLNEVGFTSWDTIYTITSFFAGESDDATYYEYYPVIEQAYGKDVSVSSLLDNDKGWKAYKEATENMPAPQINGMVVMEDQEIEETTKGCRILGQRFTFDASILQQLVYRNVKESSNGDQRMLPSSLDVASALGSEVASDILEESVSIYPNYDDQMEKVKSDLEKTTDQQWASSMYSAWLATLKPLLVTKEEGYPKFMRSEQWARKNLSTFLGSYTELKHDSVLYAKQVMAEMGGAGMDEKPDDRGYVECEPEVFGNIKNLTGAMITGLEKYNALNSEDKEYLEYLQDLASKLQVIAEKELKGEMPSEEEFDLIRSYGGQLEHLWTKTVDDGTKEYYRSMDHPSALISDIATDPNGTCLEVATGKPSIIYVAVYFDGQIRICSGTVYSFYEFEQPISNRLTDQQWREMLDQYDNPPQLPEWQTYYANAY</sequence>
<dbReference type="Proteomes" id="UP000470082">
    <property type="component" value="Unassembled WGS sequence"/>
</dbReference>
<dbReference type="SMART" id="SM01325">
    <property type="entry name" value="DUF3160"/>
    <property type="match status" value="1"/>
</dbReference>
<comment type="caution">
    <text evidence="2">The sequence shown here is derived from an EMBL/GenBank/DDBJ whole genome shotgun (WGS) entry which is preliminary data.</text>
</comment>